<name>A0A840I013_9PROT</name>
<dbReference type="InterPro" id="IPR008207">
    <property type="entry name" value="Sig_transdc_His_kin_Hpt_dom"/>
</dbReference>
<gene>
    <name evidence="4" type="ORF">GGQ59_000052</name>
</gene>
<keyword evidence="2" id="KW-0597">Phosphoprotein</keyword>
<dbReference type="EMBL" id="JACHOB010000001">
    <property type="protein sequence ID" value="MBB4657552.1"/>
    <property type="molecule type" value="Genomic_DNA"/>
</dbReference>
<dbReference type="GO" id="GO:0000160">
    <property type="term" value="P:phosphorelay signal transduction system"/>
    <property type="evidence" value="ECO:0007669"/>
    <property type="project" value="UniProtKB-KW"/>
</dbReference>
<dbReference type="Pfam" id="PF01627">
    <property type="entry name" value="Hpt"/>
    <property type="match status" value="1"/>
</dbReference>
<dbReference type="AlphaFoldDB" id="A0A840I013"/>
<dbReference type="InterPro" id="IPR036641">
    <property type="entry name" value="HPT_dom_sf"/>
</dbReference>
<sequence>MTQNVIEAEQLTVLAHAAGKEAVEPILDAFWQSNDELADQLSNALSSQDIDAIAKAAHALKGSASNLGAVRMAETAREIEYAGKASDLPAVRSAYDRLFGDIEVTKAAFVQLMASI</sequence>
<organism evidence="4 5">
    <name type="scientific">Parvularcula dongshanensis</name>
    <dbReference type="NCBI Taxonomy" id="1173995"/>
    <lineage>
        <taxon>Bacteria</taxon>
        <taxon>Pseudomonadati</taxon>
        <taxon>Pseudomonadota</taxon>
        <taxon>Alphaproteobacteria</taxon>
        <taxon>Parvularculales</taxon>
        <taxon>Parvularculaceae</taxon>
        <taxon>Parvularcula</taxon>
    </lineage>
</organism>
<dbReference type="PROSITE" id="PS50894">
    <property type="entry name" value="HPT"/>
    <property type="match status" value="1"/>
</dbReference>
<dbReference type="GO" id="GO:0004672">
    <property type="term" value="F:protein kinase activity"/>
    <property type="evidence" value="ECO:0007669"/>
    <property type="project" value="UniProtKB-ARBA"/>
</dbReference>
<accession>A0A840I013</accession>
<evidence type="ECO:0000256" key="2">
    <source>
        <dbReference type="PROSITE-ProRule" id="PRU00110"/>
    </source>
</evidence>
<feature type="modified residue" description="Phosphohistidine" evidence="2">
    <location>
        <position position="58"/>
    </location>
</feature>
<dbReference type="SMART" id="SM00073">
    <property type="entry name" value="HPT"/>
    <property type="match status" value="1"/>
</dbReference>
<protein>
    <submittedName>
        <fullName evidence="4">HPt (Histidine-containing phosphotransfer) domain-containing protein</fullName>
    </submittedName>
</protein>
<proteinExistence type="predicted"/>
<dbReference type="Proteomes" id="UP000563524">
    <property type="component" value="Unassembled WGS sequence"/>
</dbReference>
<reference evidence="4 5" key="1">
    <citation type="submission" date="2020-08" db="EMBL/GenBank/DDBJ databases">
        <title>Genomic Encyclopedia of Type Strains, Phase IV (KMG-IV): sequencing the most valuable type-strain genomes for metagenomic binning, comparative biology and taxonomic classification.</title>
        <authorList>
            <person name="Goeker M."/>
        </authorList>
    </citation>
    <scope>NUCLEOTIDE SEQUENCE [LARGE SCALE GENOMIC DNA]</scope>
    <source>
        <strain evidence="4 5">DSM 102850</strain>
    </source>
</reference>
<keyword evidence="5" id="KW-1185">Reference proteome</keyword>
<evidence type="ECO:0000256" key="1">
    <source>
        <dbReference type="ARBA" id="ARBA00023012"/>
    </source>
</evidence>
<dbReference type="CDD" id="cd00088">
    <property type="entry name" value="HPT"/>
    <property type="match status" value="1"/>
</dbReference>
<dbReference type="SUPFAM" id="SSF47226">
    <property type="entry name" value="Histidine-containing phosphotransfer domain, HPT domain"/>
    <property type="match status" value="1"/>
</dbReference>
<evidence type="ECO:0000313" key="5">
    <source>
        <dbReference type="Proteomes" id="UP000563524"/>
    </source>
</evidence>
<dbReference type="Gene3D" id="1.20.120.160">
    <property type="entry name" value="HPT domain"/>
    <property type="match status" value="1"/>
</dbReference>
<comment type="caution">
    <text evidence="4">The sequence shown here is derived from an EMBL/GenBank/DDBJ whole genome shotgun (WGS) entry which is preliminary data.</text>
</comment>
<keyword evidence="1" id="KW-0902">Two-component regulatory system</keyword>
<evidence type="ECO:0000313" key="4">
    <source>
        <dbReference type="EMBL" id="MBB4657552.1"/>
    </source>
</evidence>
<dbReference type="RefSeq" id="WP_183814741.1">
    <property type="nucleotide sequence ID" value="NZ_JACHOB010000001.1"/>
</dbReference>
<feature type="domain" description="HPt" evidence="3">
    <location>
        <begin position="19"/>
        <end position="116"/>
    </location>
</feature>
<evidence type="ECO:0000259" key="3">
    <source>
        <dbReference type="PROSITE" id="PS50894"/>
    </source>
</evidence>